<gene>
    <name evidence="3" type="ORF">LSAA_2577</name>
</gene>
<dbReference type="Proteomes" id="UP000675881">
    <property type="component" value="Chromosome 10"/>
</dbReference>
<feature type="region of interest" description="Disordered" evidence="1">
    <location>
        <begin position="32"/>
        <end position="60"/>
    </location>
</feature>
<dbReference type="Pfam" id="PF13843">
    <property type="entry name" value="DDE_Tnp_1_7"/>
    <property type="match status" value="1"/>
</dbReference>
<protein>
    <submittedName>
        <fullName evidence="3">(salmon louse) hypothetical protein</fullName>
    </submittedName>
</protein>
<dbReference type="EMBL" id="HG994589">
    <property type="protein sequence ID" value="CAF2799743.1"/>
    <property type="molecule type" value="Genomic_DNA"/>
</dbReference>
<keyword evidence="4" id="KW-1185">Reference proteome</keyword>
<proteinExistence type="predicted"/>
<dbReference type="PANTHER" id="PTHR47272">
    <property type="entry name" value="DDE_TNP_1_7 DOMAIN-CONTAINING PROTEIN"/>
    <property type="match status" value="1"/>
</dbReference>
<dbReference type="OrthoDB" id="6497536at2759"/>
<evidence type="ECO:0000313" key="4">
    <source>
        <dbReference type="Proteomes" id="UP000675881"/>
    </source>
</evidence>
<feature type="region of interest" description="Disordered" evidence="1">
    <location>
        <begin position="80"/>
        <end position="113"/>
    </location>
</feature>
<feature type="compositionally biased region" description="Basic and acidic residues" evidence="1">
    <location>
        <begin position="32"/>
        <end position="41"/>
    </location>
</feature>
<name>A0A7R8CEY2_LEPSM</name>
<evidence type="ECO:0000313" key="3">
    <source>
        <dbReference type="EMBL" id="CAF2799743.1"/>
    </source>
</evidence>
<feature type="compositionally biased region" description="Acidic residues" evidence="1">
    <location>
        <begin position="49"/>
        <end position="60"/>
    </location>
</feature>
<dbReference type="PANTHER" id="PTHR47272:SF1">
    <property type="entry name" value="PIGGYBAC TRANSPOSABLE ELEMENT-DERIVED PROTEIN 3-LIKE"/>
    <property type="match status" value="1"/>
</dbReference>
<sequence length="429" mass="49059">MPHVLLWKDFLACPKYGGANSGESNVRIRCANRESNRRASQKELGISDSSDDDVEISDDEEDLREMMELIEDDEQNNQEYVGALTPGNSKGKPNSVPKKSQPKSKQRNRRETPLWKFVSTGEDTARVMPEWLDQTSLYALQENPNKPLKLNVNELEQFIGTLLAMYIVKLSNSRLYWSNNLQCVMVTEAFSRDRWEQIKSNLHCNDNSQAPKYGDPNYDKLYKIRPLINHLQSKFRKIPMPQMLCVDEQFVPFKGKSSLKHYIPSKPHKWGYKIMALCGSDGVLYDFHVCDSPLKPVEGEPDLGASSNIVLQLAQTIPVGLNHLLYHDNWFTSLPLVTNLAKKQIYCLGTVRQVRLPGVPFHTDKELMKKGRGTHEEVSTLVDCVEVRAVKWLDNKCVNLLSTFSSALPLEECKRFDKKKKEITMIVLQ</sequence>
<dbReference type="AlphaFoldDB" id="A0A7R8CEY2"/>
<feature type="domain" description="PiggyBac transposable element-derived protein" evidence="2">
    <location>
        <begin position="132"/>
        <end position="422"/>
    </location>
</feature>
<dbReference type="InterPro" id="IPR029526">
    <property type="entry name" value="PGBD"/>
</dbReference>
<evidence type="ECO:0000256" key="1">
    <source>
        <dbReference type="SAM" id="MobiDB-lite"/>
    </source>
</evidence>
<evidence type="ECO:0000259" key="2">
    <source>
        <dbReference type="Pfam" id="PF13843"/>
    </source>
</evidence>
<organism evidence="3 4">
    <name type="scientific">Lepeophtheirus salmonis</name>
    <name type="common">Salmon louse</name>
    <name type="synonym">Caligus salmonis</name>
    <dbReference type="NCBI Taxonomy" id="72036"/>
    <lineage>
        <taxon>Eukaryota</taxon>
        <taxon>Metazoa</taxon>
        <taxon>Ecdysozoa</taxon>
        <taxon>Arthropoda</taxon>
        <taxon>Crustacea</taxon>
        <taxon>Multicrustacea</taxon>
        <taxon>Hexanauplia</taxon>
        <taxon>Copepoda</taxon>
        <taxon>Siphonostomatoida</taxon>
        <taxon>Caligidae</taxon>
        <taxon>Lepeophtheirus</taxon>
    </lineage>
</organism>
<reference evidence="3" key="1">
    <citation type="submission" date="2021-02" db="EMBL/GenBank/DDBJ databases">
        <authorList>
            <person name="Bekaert M."/>
        </authorList>
    </citation>
    <scope>NUCLEOTIDE SEQUENCE</scope>
    <source>
        <strain evidence="3">IoA-00</strain>
    </source>
</reference>
<accession>A0A7R8CEY2</accession>